<dbReference type="Pfam" id="PF07729">
    <property type="entry name" value="FCD"/>
    <property type="match status" value="1"/>
</dbReference>
<sequence>MERKESKINKTKYAYEVIRTRILDGTYTQGQRIVIDQIAKEVGSSHIPVREALRQLEADQLIKYEQNVGAVVRSINDNVYKESLELLAILEGYATAKSTPYINQDDLQELTSINEQLREVVQNYELQRFGELNQTFHMAIYKHCPNQLLIQDIIKVWERLDSVRNGGISFYPSRAPQSITEHETLLSMIAENKPPYEIEAFARDHKLNTLHAFKNKS</sequence>
<evidence type="ECO:0000313" key="5">
    <source>
        <dbReference type="EMBL" id="SDI72603.1"/>
    </source>
</evidence>
<keyword evidence="2 5" id="KW-0238">DNA-binding</keyword>
<keyword evidence="6" id="KW-1185">Reference proteome</keyword>
<dbReference type="RefSeq" id="WP_090397645.1">
    <property type="nucleotide sequence ID" value="NZ_FNEN01000005.1"/>
</dbReference>
<dbReference type="InterPro" id="IPR008920">
    <property type="entry name" value="TF_FadR/GntR_C"/>
</dbReference>
<dbReference type="InterPro" id="IPR036388">
    <property type="entry name" value="WH-like_DNA-bd_sf"/>
</dbReference>
<protein>
    <submittedName>
        <fullName evidence="5">DNA-binding transcriptional regulator, GntR family</fullName>
    </submittedName>
</protein>
<dbReference type="Proteomes" id="UP000198853">
    <property type="component" value="Unassembled WGS sequence"/>
</dbReference>
<dbReference type="GO" id="GO:0003677">
    <property type="term" value="F:DNA binding"/>
    <property type="evidence" value="ECO:0007669"/>
    <property type="project" value="UniProtKB-KW"/>
</dbReference>
<dbReference type="SMART" id="SM00895">
    <property type="entry name" value="FCD"/>
    <property type="match status" value="1"/>
</dbReference>
<dbReference type="InterPro" id="IPR011711">
    <property type="entry name" value="GntR_C"/>
</dbReference>
<dbReference type="GO" id="GO:0003700">
    <property type="term" value="F:DNA-binding transcription factor activity"/>
    <property type="evidence" value="ECO:0007669"/>
    <property type="project" value="InterPro"/>
</dbReference>
<dbReference type="SMART" id="SM00345">
    <property type="entry name" value="HTH_GNTR"/>
    <property type="match status" value="1"/>
</dbReference>
<dbReference type="OrthoDB" id="114741at2"/>
<keyword evidence="3" id="KW-0804">Transcription</keyword>
<dbReference type="SUPFAM" id="SSF48008">
    <property type="entry name" value="GntR ligand-binding domain-like"/>
    <property type="match status" value="1"/>
</dbReference>
<dbReference type="InterPro" id="IPR036390">
    <property type="entry name" value="WH_DNA-bd_sf"/>
</dbReference>
<evidence type="ECO:0000256" key="2">
    <source>
        <dbReference type="ARBA" id="ARBA00023125"/>
    </source>
</evidence>
<dbReference type="Pfam" id="PF00392">
    <property type="entry name" value="GntR"/>
    <property type="match status" value="1"/>
</dbReference>
<dbReference type="Gene3D" id="1.20.120.530">
    <property type="entry name" value="GntR ligand-binding domain-like"/>
    <property type="match status" value="1"/>
</dbReference>
<feature type="domain" description="HTH gntR-type" evidence="4">
    <location>
        <begin position="8"/>
        <end position="75"/>
    </location>
</feature>
<dbReference type="EMBL" id="FNEN01000005">
    <property type="protein sequence ID" value="SDI72603.1"/>
    <property type="molecule type" value="Genomic_DNA"/>
</dbReference>
<organism evidence="5 6">
    <name type="scientific">Natribacillus halophilus</name>
    <dbReference type="NCBI Taxonomy" id="549003"/>
    <lineage>
        <taxon>Bacteria</taxon>
        <taxon>Bacillati</taxon>
        <taxon>Bacillota</taxon>
        <taxon>Bacilli</taxon>
        <taxon>Bacillales</taxon>
        <taxon>Bacillaceae</taxon>
        <taxon>Natribacillus</taxon>
    </lineage>
</organism>
<name>A0A1G8MXJ2_9BACI</name>
<proteinExistence type="predicted"/>
<dbReference type="InterPro" id="IPR000524">
    <property type="entry name" value="Tscrpt_reg_HTH_GntR"/>
</dbReference>
<evidence type="ECO:0000256" key="3">
    <source>
        <dbReference type="ARBA" id="ARBA00023163"/>
    </source>
</evidence>
<reference evidence="5 6" key="1">
    <citation type="submission" date="2016-10" db="EMBL/GenBank/DDBJ databases">
        <authorList>
            <person name="de Groot N.N."/>
        </authorList>
    </citation>
    <scope>NUCLEOTIDE SEQUENCE [LARGE SCALE GENOMIC DNA]</scope>
    <source>
        <strain evidence="5 6">DSM 21771</strain>
    </source>
</reference>
<dbReference type="PANTHER" id="PTHR43537">
    <property type="entry name" value="TRANSCRIPTIONAL REGULATOR, GNTR FAMILY"/>
    <property type="match status" value="1"/>
</dbReference>
<evidence type="ECO:0000259" key="4">
    <source>
        <dbReference type="PROSITE" id="PS50949"/>
    </source>
</evidence>
<keyword evidence="1" id="KW-0805">Transcription regulation</keyword>
<evidence type="ECO:0000313" key="6">
    <source>
        <dbReference type="Proteomes" id="UP000198853"/>
    </source>
</evidence>
<dbReference type="PROSITE" id="PS50949">
    <property type="entry name" value="HTH_GNTR"/>
    <property type="match status" value="1"/>
</dbReference>
<dbReference type="PANTHER" id="PTHR43537:SF24">
    <property type="entry name" value="GLUCONATE OPERON TRANSCRIPTIONAL REPRESSOR"/>
    <property type="match status" value="1"/>
</dbReference>
<dbReference type="AlphaFoldDB" id="A0A1G8MXJ2"/>
<dbReference type="Gene3D" id="1.10.10.10">
    <property type="entry name" value="Winged helix-like DNA-binding domain superfamily/Winged helix DNA-binding domain"/>
    <property type="match status" value="1"/>
</dbReference>
<dbReference type="SUPFAM" id="SSF46785">
    <property type="entry name" value="Winged helix' DNA-binding domain"/>
    <property type="match status" value="1"/>
</dbReference>
<evidence type="ECO:0000256" key="1">
    <source>
        <dbReference type="ARBA" id="ARBA00023015"/>
    </source>
</evidence>
<gene>
    <name evidence="5" type="ORF">SAMN04488123_10585</name>
</gene>
<accession>A0A1G8MXJ2</accession>